<dbReference type="OrthoDB" id="5360893at2759"/>
<keyword evidence="3" id="KW-1185">Reference proteome</keyword>
<reference evidence="4" key="2">
    <citation type="submission" date="2020-04" db="EMBL/GenBank/DDBJ databases">
        <authorList>
            <consortium name="NCBI Genome Project"/>
        </authorList>
    </citation>
    <scope>NUCLEOTIDE SEQUENCE</scope>
    <source>
        <strain evidence="4">CBS 781.70</strain>
    </source>
</reference>
<name>A0A6G1FWA4_9PEZI</name>
<sequence>MAQTQTQSLPPLSIATSSLNPFPAATEAPHDLSSKLHAITHAGFRAIELAFADFLSYVEQHFGRKVDPQAWDDLSTAARALRQECKTLQLEIMMLQPFSNFEGWDPESEEGRSKRENAFARAKGWIRLMQDLGTDMLQVGSTDAPNIKKDKAFLAADLARLADMLAEHNMRLAYENWCWATFATNWRDVYDLVVAVDRPNIGLCLDTFQSSGGEWGDPTTASGHREDVPKHELEDRFQDSMQQLGATLPKEKIYLLQVSDAYKPPQPLDASLDGSGLRPRGRWSGAFRPMPGKQGGYLPVLEVAKAVKRTGFRGWFSIEIFDGGPAGKDRELGNLDDQAKEIMELSQAFLTKAMEECDYVV</sequence>
<dbReference type="Gene3D" id="3.20.20.150">
    <property type="entry name" value="Divalent-metal-dependent TIM barrel enzymes"/>
    <property type="match status" value="1"/>
</dbReference>
<dbReference type="InterPro" id="IPR050312">
    <property type="entry name" value="IolE/XylAMocC-like"/>
</dbReference>
<feature type="domain" description="Xylose isomerase-like TIM barrel" evidence="1">
    <location>
        <begin position="38"/>
        <end position="334"/>
    </location>
</feature>
<protein>
    <submittedName>
        <fullName evidence="2 4">3-dehydroshikimate dehydratase</fullName>
    </submittedName>
</protein>
<dbReference type="InterPro" id="IPR013022">
    <property type="entry name" value="Xyl_isomerase-like_TIM-brl"/>
</dbReference>
<dbReference type="PANTHER" id="PTHR12110">
    <property type="entry name" value="HYDROXYPYRUVATE ISOMERASE"/>
    <property type="match status" value="1"/>
</dbReference>
<reference evidence="4" key="3">
    <citation type="submission" date="2025-04" db="UniProtKB">
        <authorList>
            <consortium name="RefSeq"/>
        </authorList>
    </citation>
    <scope>IDENTIFICATION</scope>
    <source>
        <strain evidence="4">CBS 781.70</strain>
    </source>
</reference>
<dbReference type="InterPro" id="IPR036237">
    <property type="entry name" value="Xyl_isomerase-like_sf"/>
</dbReference>
<dbReference type="Proteomes" id="UP000504638">
    <property type="component" value="Unplaced"/>
</dbReference>
<dbReference type="EMBL" id="ML975168">
    <property type="protein sequence ID" value="KAF1810064.1"/>
    <property type="molecule type" value="Genomic_DNA"/>
</dbReference>
<organism evidence="2">
    <name type="scientific">Eremomyces bilateralis CBS 781.70</name>
    <dbReference type="NCBI Taxonomy" id="1392243"/>
    <lineage>
        <taxon>Eukaryota</taxon>
        <taxon>Fungi</taxon>
        <taxon>Dikarya</taxon>
        <taxon>Ascomycota</taxon>
        <taxon>Pezizomycotina</taxon>
        <taxon>Dothideomycetes</taxon>
        <taxon>Dothideomycetes incertae sedis</taxon>
        <taxon>Eremomycetales</taxon>
        <taxon>Eremomycetaceae</taxon>
        <taxon>Eremomyces</taxon>
    </lineage>
</organism>
<evidence type="ECO:0000259" key="1">
    <source>
        <dbReference type="Pfam" id="PF01261"/>
    </source>
</evidence>
<proteinExistence type="predicted"/>
<evidence type="ECO:0000313" key="2">
    <source>
        <dbReference type="EMBL" id="KAF1810064.1"/>
    </source>
</evidence>
<evidence type="ECO:0000313" key="4">
    <source>
        <dbReference type="RefSeq" id="XP_033531695.1"/>
    </source>
</evidence>
<dbReference type="PANTHER" id="PTHR12110:SF56">
    <property type="entry name" value="DEHYDRATASE, PUTATIVE (AFU_ORTHOLOGUE AFUA_6G08740)-RELATED"/>
    <property type="match status" value="1"/>
</dbReference>
<dbReference type="GeneID" id="54418244"/>
<dbReference type="SUPFAM" id="SSF51658">
    <property type="entry name" value="Xylose isomerase-like"/>
    <property type="match status" value="1"/>
</dbReference>
<dbReference type="AlphaFoldDB" id="A0A6G1FWA4"/>
<accession>A0A6G1FWA4</accession>
<reference evidence="2 4" key="1">
    <citation type="submission" date="2020-01" db="EMBL/GenBank/DDBJ databases">
        <authorList>
            <consortium name="DOE Joint Genome Institute"/>
            <person name="Haridas S."/>
            <person name="Albert R."/>
            <person name="Binder M."/>
            <person name="Bloem J."/>
            <person name="Labutti K."/>
            <person name="Salamov A."/>
            <person name="Andreopoulos B."/>
            <person name="Baker S.E."/>
            <person name="Barry K."/>
            <person name="Bills G."/>
            <person name="Bluhm B.H."/>
            <person name="Cannon C."/>
            <person name="Castanera R."/>
            <person name="Culley D.E."/>
            <person name="Daum C."/>
            <person name="Ezra D."/>
            <person name="Gonzalez J.B."/>
            <person name="Henrissat B."/>
            <person name="Kuo A."/>
            <person name="Liang C."/>
            <person name="Lipzen A."/>
            <person name="Lutzoni F."/>
            <person name="Magnuson J."/>
            <person name="Mondo S."/>
            <person name="Nolan M."/>
            <person name="Ohm R."/>
            <person name="Pangilinan J."/>
            <person name="Park H.-J."/>
            <person name="Ramirez L."/>
            <person name="Alfaro M."/>
            <person name="Sun H."/>
            <person name="Tritt A."/>
            <person name="Yoshinaga Y."/>
            <person name="Zwiers L.-H."/>
            <person name="Turgeon B.G."/>
            <person name="Goodwin S.B."/>
            <person name="Spatafora J.W."/>
            <person name="Crous P.W."/>
            <person name="Grigoriev I.V."/>
        </authorList>
    </citation>
    <scope>NUCLEOTIDE SEQUENCE</scope>
    <source>
        <strain evidence="2 4">CBS 781.70</strain>
    </source>
</reference>
<gene>
    <name evidence="2 4" type="ORF">P152DRAFT_440674</name>
</gene>
<dbReference type="RefSeq" id="XP_033531695.1">
    <property type="nucleotide sequence ID" value="XM_033677674.1"/>
</dbReference>
<evidence type="ECO:0000313" key="3">
    <source>
        <dbReference type="Proteomes" id="UP000504638"/>
    </source>
</evidence>
<dbReference type="Pfam" id="PF01261">
    <property type="entry name" value="AP_endonuc_2"/>
    <property type="match status" value="1"/>
</dbReference>